<dbReference type="EMBL" id="VZTH01001845">
    <property type="protein sequence ID" value="NXC52751.1"/>
    <property type="molecule type" value="Genomic_DNA"/>
</dbReference>
<dbReference type="InterPro" id="IPR051592">
    <property type="entry name" value="HERV-K_Pro_peptidase_A2"/>
</dbReference>
<dbReference type="InterPro" id="IPR033704">
    <property type="entry name" value="dUTPase_trimeric"/>
</dbReference>
<evidence type="ECO:0000256" key="3">
    <source>
        <dbReference type="ARBA" id="ARBA00022801"/>
    </source>
</evidence>
<keyword evidence="1" id="KW-0645">Protease</keyword>
<dbReference type="Gene3D" id="2.40.70.10">
    <property type="entry name" value="Acid Proteases"/>
    <property type="match status" value="1"/>
</dbReference>
<dbReference type="SUPFAM" id="SSF51283">
    <property type="entry name" value="dUTPase-like"/>
    <property type="match status" value="1"/>
</dbReference>
<feature type="non-terminal residue" evidence="5">
    <location>
        <position position="161"/>
    </location>
</feature>
<dbReference type="InterPro" id="IPR001995">
    <property type="entry name" value="Peptidase_A2_cat"/>
</dbReference>
<dbReference type="Pfam" id="PF00692">
    <property type="entry name" value="dUTPase"/>
    <property type="match status" value="1"/>
</dbReference>
<dbReference type="PANTHER" id="PTHR19422">
    <property type="entry name" value="GAG RETROVIRAL POLYPROTEIN"/>
    <property type="match status" value="1"/>
</dbReference>
<keyword evidence="6" id="KW-1185">Reference proteome</keyword>
<evidence type="ECO:0000259" key="4">
    <source>
        <dbReference type="PROSITE" id="PS50175"/>
    </source>
</evidence>
<evidence type="ECO:0000313" key="6">
    <source>
        <dbReference type="Proteomes" id="UP000557196"/>
    </source>
</evidence>
<dbReference type="InterPro" id="IPR036157">
    <property type="entry name" value="dUTPase-like_sf"/>
</dbReference>
<feature type="non-terminal residue" evidence="5">
    <location>
        <position position="1"/>
    </location>
</feature>
<dbReference type="Gene3D" id="2.70.40.10">
    <property type="match status" value="1"/>
</dbReference>
<accession>A0A7K8H8W3</accession>
<name>A0A7K8H8W3_9CORV</name>
<dbReference type="GO" id="GO:0004190">
    <property type="term" value="F:aspartic-type endopeptidase activity"/>
    <property type="evidence" value="ECO:0007669"/>
    <property type="project" value="UniProtKB-KW"/>
</dbReference>
<evidence type="ECO:0000256" key="2">
    <source>
        <dbReference type="ARBA" id="ARBA00022750"/>
    </source>
</evidence>
<sequence length="161" mass="17094">AGSLGLDLAAAVDMDILTTAPFKIPTNVNGPIKINGQAVGALLLGRSSTTMKGLFIQPGLIDADFEGQIQIMAYAHLPPLRITQGQRLAQLVPLPTLIEQAVPLQSRARGDQGFGSTGDQLACLTLDMGKRPQLMVQIEYNNSQITLKGLLDTRADTSVIS</sequence>
<evidence type="ECO:0000256" key="1">
    <source>
        <dbReference type="ARBA" id="ARBA00022670"/>
    </source>
</evidence>
<gene>
    <name evidence="5" type="primary">Ervk9_0</name>
    <name evidence="5" type="ORF">ALERUF_R11832</name>
</gene>
<keyword evidence="3" id="KW-0378">Hydrolase</keyword>
<feature type="domain" description="Peptidase A2" evidence="4">
    <location>
        <begin position="147"/>
        <end position="161"/>
    </location>
</feature>
<dbReference type="PROSITE" id="PS50175">
    <property type="entry name" value="ASP_PROT_RETROV"/>
    <property type="match status" value="1"/>
</dbReference>
<dbReference type="InterPro" id="IPR029054">
    <property type="entry name" value="dUTPase-like"/>
</dbReference>
<reference evidence="5 6" key="1">
    <citation type="submission" date="2019-09" db="EMBL/GenBank/DDBJ databases">
        <title>Bird 10,000 Genomes (B10K) Project - Family phase.</title>
        <authorList>
            <person name="Zhang G."/>
        </authorList>
    </citation>
    <scope>NUCLEOTIDE SEQUENCE [LARGE SCALE GENOMIC DNA]</scope>
    <source>
        <strain evidence="5">B10K-DU-029-36</strain>
        <tissue evidence="5">Muscle</tissue>
    </source>
</reference>
<protein>
    <submittedName>
        <fullName evidence="5">POK9 protein</fullName>
    </submittedName>
</protein>
<proteinExistence type="predicted"/>
<keyword evidence="2" id="KW-0064">Aspartyl protease</keyword>
<dbReference type="Proteomes" id="UP000557196">
    <property type="component" value="Unassembled WGS sequence"/>
</dbReference>
<dbReference type="GO" id="GO:0006508">
    <property type="term" value="P:proteolysis"/>
    <property type="evidence" value="ECO:0007669"/>
    <property type="project" value="UniProtKB-KW"/>
</dbReference>
<dbReference type="CDD" id="cd07557">
    <property type="entry name" value="trimeric_dUTPase"/>
    <property type="match status" value="1"/>
</dbReference>
<dbReference type="PANTHER" id="PTHR19422:SF123">
    <property type="entry name" value="RT1 CLASS I, LOCUS CE15"/>
    <property type="match status" value="1"/>
</dbReference>
<comment type="caution">
    <text evidence="5">The sequence shown here is derived from an EMBL/GenBank/DDBJ whole genome shotgun (WGS) entry which is preliminary data.</text>
</comment>
<dbReference type="InterPro" id="IPR021109">
    <property type="entry name" value="Peptidase_aspartic_dom_sf"/>
</dbReference>
<dbReference type="AlphaFoldDB" id="A0A7K8H8W3"/>
<evidence type="ECO:0000313" key="5">
    <source>
        <dbReference type="EMBL" id="NXC52751.1"/>
    </source>
</evidence>
<organism evidence="5 6">
    <name type="scientific">Aleadryas rufinucha</name>
    <name type="common">rufous-naped whistler</name>
    <dbReference type="NCBI Taxonomy" id="461220"/>
    <lineage>
        <taxon>Eukaryota</taxon>
        <taxon>Metazoa</taxon>
        <taxon>Chordata</taxon>
        <taxon>Craniata</taxon>
        <taxon>Vertebrata</taxon>
        <taxon>Euteleostomi</taxon>
        <taxon>Archelosauria</taxon>
        <taxon>Archosauria</taxon>
        <taxon>Dinosauria</taxon>
        <taxon>Saurischia</taxon>
        <taxon>Theropoda</taxon>
        <taxon>Coelurosauria</taxon>
        <taxon>Aves</taxon>
        <taxon>Neognathae</taxon>
        <taxon>Neoaves</taxon>
        <taxon>Telluraves</taxon>
        <taxon>Australaves</taxon>
        <taxon>Passeriformes</taxon>
        <taxon>Corvoidea</taxon>
        <taxon>Pachycephalidae</taxon>
        <taxon>Aleadryas</taxon>
    </lineage>
</organism>